<dbReference type="STRING" id="1141098.A0A1Y2EKA8"/>
<dbReference type="GeneID" id="63771011"/>
<name>A0A1Y2EKA8_9PEZI</name>
<dbReference type="InParanoid" id="A0A1Y2EKA8"/>
<evidence type="ECO:0000313" key="1">
    <source>
        <dbReference type="EMBL" id="ORY71756.1"/>
    </source>
</evidence>
<dbReference type="Proteomes" id="UP000193689">
    <property type="component" value="Unassembled WGS sequence"/>
</dbReference>
<sequence>DFELWGCLLDQLQRMHGDSGVWGLWYALWGRKCLFRIDSPPARLLWQTILDAAVRLNNEKFLDSVWIYAEWMNDIHDTKWPKLYTTIVSHFLSKHDHKNALRWHMRLTPNFYPGSETFANIIRQYSSDRVLNSSLTLHSLYVASPERNLYDILVPHLYNLGYEDLARGWRRICLRHNDEPKLHSLSRPFLRYMAGFWHEWGNAMSEQELIALERSNSEEVGNVQAEVSREFMNRVHGATFGISAKTYNDSLGARWFATSWVSLDTATSVIAALGIKQIGPLSLQSIALREGTAEGFMARLAHLEELRISIPDSSYVNTLRYFAKMRDEEFLFDILECDLHPDVFDDIKLHGRLMDSSAAAGNWSAYKALVGTRLATIDKTTGKAANMLLQTHILQGDYQGIQRVLDDMRALKITLNKELSNLMFKLILDKVPRHPKGNRPPKSLIDCISICRQLSSFDVPVPVICWKTILYCLGRLGRLNELHELCLELLDYYTKRRSARPGFVPVHLLDLPESMTEPVQDVENLMGLYIPSTTPPRLPSHPLFQLFDSKFQGSMTRWAFRRT</sequence>
<evidence type="ECO:0008006" key="3">
    <source>
        <dbReference type="Google" id="ProtNLM"/>
    </source>
</evidence>
<feature type="non-terminal residue" evidence="1">
    <location>
        <position position="563"/>
    </location>
</feature>
<evidence type="ECO:0000313" key="2">
    <source>
        <dbReference type="Proteomes" id="UP000193689"/>
    </source>
</evidence>
<protein>
    <recommendedName>
        <fullName evidence="3">Pentatricopeptide repeat domain-containing protein</fullName>
    </recommendedName>
</protein>
<gene>
    <name evidence="1" type="ORF">BCR38DRAFT_324200</name>
</gene>
<dbReference type="EMBL" id="MCFJ01000001">
    <property type="protein sequence ID" value="ORY71756.1"/>
    <property type="molecule type" value="Genomic_DNA"/>
</dbReference>
<reference evidence="1 2" key="1">
    <citation type="submission" date="2016-07" db="EMBL/GenBank/DDBJ databases">
        <title>Pervasive Adenine N6-methylation of Active Genes in Fungi.</title>
        <authorList>
            <consortium name="DOE Joint Genome Institute"/>
            <person name="Mondo S.J."/>
            <person name="Dannebaum R.O."/>
            <person name="Kuo R.C."/>
            <person name="Labutti K."/>
            <person name="Haridas S."/>
            <person name="Kuo A."/>
            <person name="Salamov A."/>
            <person name="Ahrendt S.R."/>
            <person name="Lipzen A."/>
            <person name="Sullivan W."/>
            <person name="Andreopoulos W.B."/>
            <person name="Clum A."/>
            <person name="Lindquist E."/>
            <person name="Daum C."/>
            <person name="Ramamoorthy G.K."/>
            <person name="Gryganskyi A."/>
            <person name="Culley D."/>
            <person name="Magnuson J.K."/>
            <person name="James T.Y."/>
            <person name="O'Malley M.A."/>
            <person name="Stajich J.E."/>
            <person name="Spatafora J.W."/>
            <person name="Visel A."/>
            <person name="Grigoriev I.V."/>
        </authorList>
    </citation>
    <scope>NUCLEOTIDE SEQUENCE [LARGE SCALE GENOMIC DNA]</scope>
    <source>
        <strain evidence="1 2">CBS 129021</strain>
    </source>
</reference>
<comment type="caution">
    <text evidence="1">The sequence shown here is derived from an EMBL/GenBank/DDBJ whole genome shotgun (WGS) entry which is preliminary data.</text>
</comment>
<proteinExistence type="predicted"/>
<dbReference type="RefSeq" id="XP_040721348.1">
    <property type="nucleotide sequence ID" value="XM_040854799.1"/>
</dbReference>
<feature type="non-terminal residue" evidence="1">
    <location>
        <position position="1"/>
    </location>
</feature>
<organism evidence="1 2">
    <name type="scientific">Pseudomassariella vexata</name>
    <dbReference type="NCBI Taxonomy" id="1141098"/>
    <lineage>
        <taxon>Eukaryota</taxon>
        <taxon>Fungi</taxon>
        <taxon>Dikarya</taxon>
        <taxon>Ascomycota</taxon>
        <taxon>Pezizomycotina</taxon>
        <taxon>Sordariomycetes</taxon>
        <taxon>Xylariomycetidae</taxon>
        <taxon>Amphisphaeriales</taxon>
        <taxon>Pseudomassariaceae</taxon>
        <taxon>Pseudomassariella</taxon>
    </lineage>
</organism>
<dbReference type="AlphaFoldDB" id="A0A1Y2EKA8"/>
<accession>A0A1Y2EKA8</accession>
<dbReference type="OrthoDB" id="5366531at2759"/>
<keyword evidence="2" id="KW-1185">Reference proteome</keyword>